<protein>
    <submittedName>
        <fullName evidence="2">Uncharacterized protein</fullName>
    </submittedName>
</protein>
<organism evidence="2">
    <name type="scientific">Noccaea caerulescens</name>
    <name type="common">Alpine penny-cress</name>
    <name type="synonym">Thlaspi caerulescens</name>
    <dbReference type="NCBI Taxonomy" id="107243"/>
    <lineage>
        <taxon>Eukaryota</taxon>
        <taxon>Viridiplantae</taxon>
        <taxon>Streptophyta</taxon>
        <taxon>Embryophyta</taxon>
        <taxon>Tracheophyta</taxon>
        <taxon>Spermatophyta</taxon>
        <taxon>Magnoliopsida</taxon>
        <taxon>eudicotyledons</taxon>
        <taxon>Gunneridae</taxon>
        <taxon>Pentapetalae</taxon>
        <taxon>rosids</taxon>
        <taxon>malvids</taxon>
        <taxon>Brassicales</taxon>
        <taxon>Brassicaceae</taxon>
        <taxon>Coluteocarpeae</taxon>
        <taxon>Noccaea</taxon>
    </lineage>
</organism>
<evidence type="ECO:0000256" key="1">
    <source>
        <dbReference type="SAM" id="MobiDB-lite"/>
    </source>
</evidence>
<feature type="compositionally biased region" description="Low complexity" evidence="1">
    <location>
        <begin position="53"/>
        <end position="71"/>
    </location>
</feature>
<name>A0A1J3IEC2_NOCCA</name>
<reference evidence="2" key="1">
    <citation type="submission" date="2016-07" db="EMBL/GenBank/DDBJ databases">
        <title>De novo transcriptome assembly of four accessions of the metal hyperaccumulator plant Noccaea caerulescens.</title>
        <authorList>
            <person name="Blande D."/>
            <person name="Halimaa P."/>
            <person name="Tervahauta A.I."/>
            <person name="Aarts M.G."/>
            <person name="Karenlampi S.O."/>
        </authorList>
    </citation>
    <scope>NUCLEOTIDE SEQUENCE</scope>
</reference>
<gene>
    <name evidence="2" type="ORF">MP_TR5283_c0_g1_i1_g.14629</name>
</gene>
<evidence type="ECO:0000313" key="2">
    <source>
        <dbReference type="EMBL" id="JAU77768.1"/>
    </source>
</evidence>
<feature type="compositionally biased region" description="Basic residues" evidence="1">
    <location>
        <begin position="75"/>
        <end position="89"/>
    </location>
</feature>
<dbReference type="EMBL" id="GEVM01028170">
    <property type="protein sequence ID" value="JAU77768.1"/>
    <property type="molecule type" value="Transcribed_RNA"/>
</dbReference>
<feature type="region of interest" description="Disordered" evidence="1">
    <location>
        <begin position="1"/>
        <end position="89"/>
    </location>
</feature>
<accession>A0A1J3IEC2</accession>
<sequence>MSSDERNQKPYATSLLMPPPVSRFASTSRKYSSFKRNEIPSSSNTSHRRSESSHAATSSHTSQSSNLSCNSDAHKPKRKRRPKKKKQQL</sequence>
<proteinExistence type="predicted"/>
<dbReference type="AlphaFoldDB" id="A0A1J3IEC2"/>